<organism evidence="8 9">
    <name type="scientific">Macrostomum lignano</name>
    <dbReference type="NCBI Taxonomy" id="282301"/>
    <lineage>
        <taxon>Eukaryota</taxon>
        <taxon>Metazoa</taxon>
        <taxon>Spiralia</taxon>
        <taxon>Lophotrochozoa</taxon>
        <taxon>Platyhelminthes</taxon>
        <taxon>Rhabditophora</taxon>
        <taxon>Macrostomorpha</taxon>
        <taxon>Macrostomida</taxon>
        <taxon>Macrostomidae</taxon>
        <taxon>Macrostomum</taxon>
    </lineage>
</organism>
<dbReference type="WBParaSite" id="maker-uti_cns_0011708-snap-gene-0.2-mRNA-1">
    <property type="protein sequence ID" value="maker-uti_cns_0011708-snap-gene-0.2-mRNA-1"/>
    <property type="gene ID" value="maker-uti_cns_0011708-snap-gene-0.2"/>
</dbReference>
<dbReference type="GO" id="GO:0006699">
    <property type="term" value="P:bile acid biosynthetic process"/>
    <property type="evidence" value="ECO:0007669"/>
    <property type="project" value="TreeGrafter"/>
</dbReference>
<dbReference type="AlphaFoldDB" id="A0A1I8IDT0"/>
<evidence type="ECO:0000256" key="5">
    <source>
        <dbReference type="ARBA" id="ARBA00023221"/>
    </source>
</evidence>
<dbReference type="Pfam" id="PF00067">
    <property type="entry name" value="p450"/>
    <property type="match status" value="2"/>
</dbReference>
<evidence type="ECO:0000313" key="9">
    <source>
        <dbReference type="WBParaSite" id="maker-uti_cns_0011708-snap-gene-0.2-mRNA-1"/>
    </source>
</evidence>
<keyword evidence="2 6" id="KW-0349">Heme</keyword>
<dbReference type="InterPro" id="IPR002403">
    <property type="entry name" value="Cyt_P450_E_grp-IV"/>
</dbReference>
<feature type="binding site" description="axial binding residue" evidence="6">
    <location>
        <position position="602"/>
    </location>
    <ligand>
        <name>heme</name>
        <dbReference type="ChEBI" id="CHEBI:30413"/>
    </ligand>
    <ligandPart>
        <name>Fe</name>
        <dbReference type="ChEBI" id="CHEBI:18248"/>
    </ligandPart>
</feature>
<protein>
    <submittedName>
        <fullName evidence="9">Cytochrome P450</fullName>
    </submittedName>
</protein>
<keyword evidence="5" id="KW-0443">Lipid metabolism</keyword>
<dbReference type="CDD" id="cd06503">
    <property type="entry name" value="ATP-synt_Fo_b"/>
    <property type="match status" value="1"/>
</dbReference>
<dbReference type="GO" id="GO:0016705">
    <property type="term" value="F:oxidoreductase activity, acting on paired donors, with incorporation or reduction of molecular oxygen"/>
    <property type="evidence" value="ECO:0007669"/>
    <property type="project" value="InterPro"/>
</dbReference>
<evidence type="ECO:0000313" key="8">
    <source>
        <dbReference type="Proteomes" id="UP000095280"/>
    </source>
</evidence>
<dbReference type="InterPro" id="IPR036396">
    <property type="entry name" value="Cyt_P450_sf"/>
</dbReference>
<evidence type="ECO:0000256" key="4">
    <source>
        <dbReference type="ARBA" id="ARBA00023004"/>
    </source>
</evidence>
<keyword evidence="8" id="KW-1185">Reference proteome</keyword>
<dbReference type="Proteomes" id="UP000095280">
    <property type="component" value="Unplaced"/>
</dbReference>
<comment type="cofactor">
    <cofactor evidence="6">
        <name>heme</name>
        <dbReference type="ChEBI" id="CHEBI:30413"/>
    </cofactor>
</comment>
<keyword evidence="7" id="KW-0472">Membrane</keyword>
<dbReference type="PANTHER" id="PTHR24304">
    <property type="entry name" value="CYTOCHROME P450 FAMILY 7"/>
    <property type="match status" value="1"/>
</dbReference>
<dbReference type="Gene3D" id="1.10.630.10">
    <property type="entry name" value="Cytochrome P450"/>
    <property type="match status" value="1"/>
</dbReference>
<sequence length="858" mass="96456">HRIGIELHMTDAAELQMKEAAELQMKAAELQMKEAAELQMKEAAELQMKEAAELQMKEAAELQMKEAAELQMKEAAELQMKEAAELQMKEAAELQMKADEGAELHASLTRTLAPHLKSFDNLQEKPTCDFPNSLFHFFTLTILGNMDSADKSSSKVLTERRYLLAAACLLLARLAPWQLSIGAALVALTVQLLLFIQRAWSRRTNRPQKSVPPLVPGLPLIGSGHEFRRNAVPFLLNCRRKFGDMFTCNFPLGQKIHFLMNPHYVQQFSSTRSFDFHPIQRVVNSNVFRFQAPQETKMLRHMCKHARLAFDTDATVFSGHANRSFELVSDGLPLADKEPKEILVNDFITETMFRSIFNTVYGDCDSKEFNYRAVKQLFKPIHKSFIYIWLGLPSWLFPSTEAAWRTIYKVFPGAKQLLQEGTANAYVRDCLSKWLDGTWTEETVAGHNMVYLHVYHNNCKIAFWLINNLMHNPEQAAKLLEEIEAAVAPDNEEDSNSYRVSVETLEYLPILGSCVQETYRLASGLFLMREVTEDTQFSMEDGQAWNLSKGDLISMYPPSFHRDPTIYDEPESFCIDRFAGEFRPCYEGREVKRPVLPYGVLCPGQRLSMLQLKLYTCCLLLNYRLTPCSDSPPAEYDFASYGDEILPPTQPDCRMGLQLRSGSFKPLHLTCLLACSIRSMMKSLRPNHLLFLQLLIAFSGGFGAEAAAIEAVADRAAPLYMLRGQSAEFWCRHDPGIDISGAGDLAVAVQVCSKTLDVALQASDVTALAVVLGRMTSALPSYRSVFGDAPSDILRVFRINRNDPLIQDGTVSILHGNSSVIALTIRDRPGVQALCAFCGQLGRTTNYVTTSKQRVQVV</sequence>
<dbReference type="PRINTS" id="PR00465">
    <property type="entry name" value="EP450IV"/>
</dbReference>
<accession>A0A1I8IDT0</accession>
<dbReference type="InterPro" id="IPR001128">
    <property type="entry name" value="Cyt_P450"/>
</dbReference>
<feature type="transmembrane region" description="Helical" evidence="7">
    <location>
        <begin position="177"/>
        <end position="196"/>
    </location>
</feature>
<dbReference type="GO" id="GO:0020037">
    <property type="term" value="F:heme binding"/>
    <property type="evidence" value="ECO:0007669"/>
    <property type="project" value="InterPro"/>
</dbReference>
<evidence type="ECO:0000256" key="7">
    <source>
        <dbReference type="SAM" id="Phobius"/>
    </source>
</evidence>
<keyword evidence="3 6" id="KW-0479">Metal-binding</keyword>
<keyword evidence="7" id="KW-1133">Transmembrane helix</keyword>
<keyword evidence="5" id="KW-0753">Steroid metabolism</keyword>
<dbReference type="GO" id="GO:0005506">
    <property type="term" value="F:iron ion binding"/>
    <property type="evidence" value="ECO:0007669"/>
    <property type="project" value="InterPro"/>
</dbReference>
<dbReference type="GO" id="GO:0042632">
    <property type="term" value="P:cholesterol homeostasis"/>
    <property type="evidence" value="ECO:0007669"/>
    <property type="project" value="TreeGrafter"/>
</dbReference>
<name>A0A1I8IDT0_9PLAT</name>
<comment type="similarity">
    <text evidence="1">Belongs to the cytochrome P450 family.</text>
</comment>
<proteinExistence type="inferred from homology"/>
<dbReference type="GO" id="GO:0008395">
    <property type="term" value="F:steroid hydroxylase activity"/>
    <property type="evidence" value="ECO:0007669"/>
    <property type="project" value="TreeGrafter"/>
</dbReference>
<keyword evidence="4 6" id="KW-0408">Iron</keyword>
<evidence type="ECO:0000256" key="2">
    <source>
        <dbReference type="ARBA" id="ARBA00022617"/>
    </source>
</evidence>
<keyword evidence="7" id="KW-0812">Transmembrane</keyword>
<dbReference type="InterPro" id="IPR050529">
    <property type="entry name" value="CYP450_sterol_14alpha_dmase"/>
</dbReference>
<dbReference type="SUPFAM" id="SSF48264">
    <property type="entry name" value="Cytochrome P450"/>
    <property type="match status" value="1"/>
</dbReference>
<reference evidence="9" key="1">
    <citation type="submission" date="2016-11" db="UniProtKB">
        <authorList>
            <consortium name="WormBaseParasite"/>
        </authorList>
    </citation>
    <scope>IDENTIFICATION</scope>
</reference>
<evidence type="ECO:0000256" key="6">
    <source>
        <dbReference type="PIRSR" id="PIRSR602403-1"/>
    </source>
</evidence>
<dbReference type="PANTHER" id="PTHR24304:SF4">
    <property type="entry name" value="CYTOCHROME P450"/>
    <property type="match status" value="1"/>
</dbReference>
<evidence type="ECO:0000256" key="1">
    <source>
        <dbReference type="ARBA" id="ARBA00010617"/>
    </source>
</evidence>
<evidence type="ECO:0000256" key="3">
    <source>
        <dbReference type="ARBA" id="ARBA00022723"/>
    </source>
</evidence>